<dbReference type="EMBL" id="SGPJ01000024">
    <property type="protein sequence ID" value="THH01431.1"/>
    <property type="molecule type" value="Genomic_DNA"/>
</dbReference>
<dbReference type="Pfam" id="PF05773">
    <property type="entry name" value="RWD"/>
    <property type="match status" value="1"/>
</dbReference>
<dbReference type="AlphaFoldDB" id="A0A4S4KSY2"/>
<accession>A0A4S4KSY2</accession>
<dbReference type="SMART" id="SM00591">
    <property type="entry name" value="RWD"/>
    <property type="match status" value="1"/>
</dbReference>
<sequence length="241" mass="27904">MASEALAEEFEVLESIYPTELTKLSEKEIRIDVEPEEIVDGYDTLKLVLDVRYPDDYPEVLPELTINPSEGDLEDEEVEHLLKELQTVGEENLGMAMTFTLVSHLREKLSTLVHARYEHHKQEEAEKERLVVEAEEAKTRGTPVTPESFLKWKAKFDKELAVKKAREDEEKMKGMTPKEREEYKKLATRLSGRQLFERNKDLDAADDLLEEGTVSVDISQYEREAIEEEEEEDHVTFSDSE</sequence>
<evidence type="ECO:0000313" key="3">
    <source>
        <dbReference type="Proteomes" id="UP000309038"/>
    </source>
</evidence>
<keyword evidence="3" id="KW-1185">Reference proteome</keyword>
<protein>
    <recommendedName>
        <fullName evidence="1">RWD domain-containing protein</fullName>
    </recommendedName>
</protein>
<dbReference type="InterPro" id="IPR016135">
    <property type="entry name" value="UBQ-conjugating_enzyme/RWD"/>
</dbReference>
<dbReference type="Pfam" id="PF16543">
    <property type="entry name" value="DFRP_C"/>
    <property type="match status" value="1"/>
</dbReference>
<name>A0A4S4KSY2_9APHY</name>
<dbReference type="InterPro" id="IPR040213">
    <property type="entry name" value="GIR2-like"/>
</dbReference>
<dbReference type="PROSITE" id="PS50908">
    <property type="entry name" value="RWD"/>
    <property type="match status" value="1"/>
</dbReference>
<organism evidence="2 3">
    <name type="scientific">Hermanssonia centrifuga</name>
    <dbReference type="NCBI Taxonomy" id="98765"/>
    <lineage>
        <taxon>Eukaryota</taxon>
        <taxon>Fungi</taxon>
        <taxon>Dikarya</taxon>
        <taxon>Basidiomycota</taxon>
        <taxon>Agaricomycotina</taxon>
        <taxon>Agaricomycetes</taxon>
        <taxon>Polyporales</taxon>
        <taxon>Meruliaceae</taxon>
        <taxon>Hermanssonia</taxon>
    </lineage>
</organism>
<proteinExistence type="predicted"/>
<dbReference type="CDD" id="cd23823">
    <property type="entry name" value="RWD_GCN2"/>
    <property type="match status" value="1"/>
</dbReference>
<reference evidence="2 3" key="1">
    <citation type="submission" date="2019-02" db="EMBL/GenBank/DDBJ databases">
        <title>Genome sequencing of the rare red list fungi Phlebia centrifuga.</title>
        <authorList>
            <person name="Buettner E."/>
            <person name="Kellner H."/>
        </authorList>
    </citation>
    <scope>NUCLEOTIDE SEQUENCE [LARGE SCALE GENOMIC DNA]</scope>
    <source>
        <strain evidence="2 3">DSM 108282</strain>
    </source>
</reference>
<evidence type="ECO:0000259" key="1">
    <source>
        <dbReference type="PROSITE" id="PS50908"/>
    </source>
</evidence>
<comment type="caution">
    <text evidence="2">The sequence shown here is derived from an EMBL/GenBank/DDBJ whole genome shotgun (WGS) entry which is preliminary data.</text>
</comment>
<dbReference type="InterPro" id="IPR006575">
    <property type="entry name" value="RWD_dom"/>
</dbReference>
<dbReference type="Proteomes" id="UP000309038">
    <property type="component" value="Unassembled WGS sequence"/>
</dbReference>
<dbReference type="InterPro" id="IPR032378">
    <property type="entry name" value="ZC3H15/TMA46_C"/>
</dbReference>
<dbReference type="PANTHER" id="PTHR12292">
    <property type="entry name" value="RWD DOMAIN-CONTAINING PROTEIN"/>
    <property type="match status" value="1"/>
</dbReference>
<feature type="domain" description="RWD" evidence="1">
    <location>
        <begin position="8"/>
        <end position="112"/>
    </location>
</feature>
<dbReference type="Gene3D" id="3.10.110.10">
    <property type="entry name" value="Ubiquitin Conjugating Enzyme"/>
    <property type="match status" value="1"/>
</dbReference>
<evidence type="ECO:0000313" key="2">
    <source>
        <dbReference type="EMBL" id="THH01431.1"/>
    </source>
</evidence>
<gene>
    <name evidence="2" type="ORF">EW026_g1276</name>
</gene>
<dbReference type="SUPFAM" id="SSF54495">
    <property type="entry name" value="UBC-like"/>
    <property type="match status" value="1"/>
</dbReference>